<comment type="caution">
    <text evidence="1">The sequence shown here is derived from an EMBL/GenBank/DDBJ whole genome shotgun (WGS) entry which is preliminary data.</text>
</comment>
<keyword evidence="2" id="KW-1185">Reference proteome</keyword>
<dbReference type="Proteomes" id="UP001597344">
    <property type="component" value="Unassembled WGS sequence"/>
</dbReference>
<evidence type="ECO:0000313" key="1">
    <source>
        <dbReference type="EMBL" id="MFD2185656.1"/>
    </source>
</evidence>
<gene>
    <name evidence="1" type="ORF">ACFSJT_02565</name>
</gene>
<proteinExistence type="predicted"/>
<protein>
    <submittedName>
        <fullName evidence="1">Uncharacterized protein</fullName>
    </submittedName>
</protein>
<organism evidence="1 2">
    <name type="scientific">Aquimarina celericrescens</name>
    <dbReference type="NCBI Taxonomy" id="1964542"/>
    <lineage>
        <taxon>Bacteria</taxon>
        <taxon>Pseudomonadati</taxon>
        <taxon>Bacteroidota</taxon>
        <taxon>Flavobacteriia</taxon>
        <taxon>Flavobacteriales</taxon>
        <taxon>Flavobacteriaceae</taxon>
        <taxon>Aquimarina</taxon>
    </lineage>
</organism>
<dbReference type="EMBL" id="JBHUHY010000002">
    <property type="protein sequence ID" value="MFD2185656.1"/>
    <property type="molecule type" value="Genomic_DNA"/>
</dbReference>
<reference evidence="2" key="1">
    <citation type="journal article" date="2019" name="Int. J. Syst. Evol. Microbiol.">
        <title>The Global Catalogue of Microorganisms (GCM) 10K type strain sequencing project: providing services to taxonomists for standard genome sequencing and annotation.</title>
        <authorList>
            <consortium name="The Broad Institute Genomics Platform"/>
            <consortium name="The Broad Institute Genome Sequencing Center for Infectious Disease"/>
            <person name="Wu L."/>
            <person name="Ma J."/>
        </authorList>
    </citation>
    <scope>NUCLEOTIDE SEQUENCE [LARGE SCALE GENOMIC DNA]</scope>
    <source>
        <strain evidence="2">DT92</strain>
    </source>
</reference>
<name>A0ABW5ASF7_9FLAO</name>
<sequence>MSTIQNHIQLIEKPKDSTTVANLEREKKVARLSLATNENCKDKAREKQTEINWQTVNRNDNCFDKID</sequence>
<evidence type="ECO:0000313" key="2">
    <source>
        <dbReference type="Proteomes" id="UP001597344"/>
    </source>
</evidence>
<accession>A0ABW5ASF7</accession>
<dbReference type="RefSeq" id="WP_378318629.1">
    <property type="nucleotide sequence ID" value="NZ_JBHUHY010000002.1"/>
</dbReference>